<proteinExistence type="predicted"/>
<name>A0AAD7SMI0_9TELE</name>
<sequence length="116" mass="13360">MVRVWSEESIETLKGSYLCTDWEVFQEESVDHTVTVITDYMNFYMERVIPTKKYTNDCTTSMKNHYIIQFSDDTVLLALMTGNNDIPSFLDSVNNLVQWCDRNSLALNVTKTGGDL</sequence>
<dbReference type="AlphaFoldDB" id="A0AAD7SMI0"/>
<organism evidence="1 2">
    <name type="scientific">Aldrovandia affinis</name>
    <dbReference type="NCBI Taxonomy" id="143900"/>
    <lineage>
        <taxon>Eukaryota</taxon>
        <taxon>Metazoa</taxon>
        <taxon>Chordata</taxon>
        <taxon>Craniata</taxon>
        <taxon>Vertebrata</taxon>
        <taxon>Euteleostomi</taxon>
        <taxon>Actinopterygii</taxon>
        <taxon>Neopterygii</taxon>
        <taxon>Teleostei</taxon>
        <taxon>Notacanthiformes</taxon>
        <taxon>Halosauridae</taxon>
        <taxon>Aldrovandia</taxon>
    </lineage>
</organism>
<evidence type="ECO:0000313" key="1">
    <source>
        <dbReference type="EMBL" id="KAJ8405422.1"/>
    </source>
</evidence>
<comment type="caution">
    <text evidence="1">The sequence shown here is derived from an EMBL/GenBank/DDBJ whole genome shotgun (WGS) entry which is preliminary data.</text>
</comment>
<dbReference type="EMBL" id="JAINUG010000048">
    <property type="protein sequence ID" value="KAJ8405422.1"/>
    <property type="molecule type" value="Genomic_DNA"/>
</dbReference>
<accession>A0AAD7SMI0</accession>
<dbReference type="Proteomes" id="UP001221898">
    <property type="component" value="Unassembled WGS sequence"/>
</dbReference>
<evidence type="ECO:0000313" key="2">
    <source>
        <dbReference type="Proteomes" id="UP001221898"/>
    </source>
</evidence>
<gene>
    <name evidence="1" type="ORF">AAFF_G00318950</name>
</gene>
<reference evidence="1" key="1">
    <citation type="journal article" date="2023" name="Science">
        <title>Genome structures resolve the early diversification of teleost fishes.</title>
        <authorList>
            <person name="Parey E."/>
            <person name="Louis A."/>
            <person name="Montfort J."/>
            <person name="Bouchez O."/>
            <person name="Roques C."/>
            <person name="Iampietro C."/>
            <person name="Lluch J."/>
            <person name="Castinel A."/>
            <person name="Donnadieu C."/>
            <person name="Desvignes T."/>
            <person name="Floi Bucao C."/>
            <person name="Jouanno E."/>
            <person name="Wen M."/>
            <person name="Mejri S."/>
            <person name="Dirks R."/>
            <person name="Jansen H."/>
            <person name="Henkel C."/>
            <person name="Chen W.J."/>
            <person name="Zahm M."/>
            <person name="Cabau C."/>
            <person name="Klopp C."/>
            <person name="Thompson A.W."/>
            <person name="Robinson-Rechavi M."/>
            <person name="Braasch I."/>
            <person name="Lecointre G."/>
            <person name="Bobe J."/>
            <person name="Postlethwait J.H."/>
            <person name="Berthelot C."/>
            <person name="Roest Crollius H."/>
            <person name="Guiguen Y."/>
        </authorList>
    </citation>
    <scope>NUCLEOTIDE SEQUENCE</scope>
    <source>
        <strain evidence="1">NC1722</strain>
    </source>
</reference>
<keyword evidence="2" id="KW-1185">Reference proteome</keyword>
<protein>
    <submittedName>
        <fullName evidence="1">Uncharacterized protein</fullName>
    </submittedName>
</protein>